<dbReference type="Gene3D" id="3.40.50.300">
    <property type="entry name" value="P-loop containing nucleotide triphosphate hydrolases"/>
    <property type="match status" value="1"/>
</dbReference>
<feature type="binding site" evidence="19">
    <location>
        <begin position="9"/>
        <end position="16"/>
    </location>
    <ligand>
        <name>GTP</name>
        <dbReference type="ChEBI" id="CHEBI:37565"/>
    </ligand>
</feature>
<keyword evidence="13 20" id="KW-0418">Kinase</keyword>
<evidence type="ECO:0000256" key="4">
    <source>
        <dbReference type="ARBA" id="ARBA00003889"/>
    </source>
</evidence>
<dbReference type="Proteomes" id="UP000031189">
    <property type="component" value="Unassembled WGS sequence"/>
</dbReference>
<evidence type="ECO:0000256" key="14">
    <source>
        <dbReference type="ARBA" id="ARBA00022840"/>
    </source>
</evidence>
<comment type="catalytic activity">
    <reaction evidence="1">
        <text>adenosylcob(III)inamide + ATP = adenosylcob(III)inamide phosphate + ADP + H(+)</text>
        <dbReference type="Rhea" id="RHEA:15769"/>
        <dbReference type="ChEBI" id="CHEBI:2480"/>
        <dbReference type="ChEBI" id="CHEBI:15378"/>
        <dbReference type="ChEBI" id="CHEBI:30616"/>
        <dbReference type="ChEBI" id="CHEBI:58502"/>
        <dbReference type="ChEBI" id="CHEBI:456216"/>
        <dbReference type="EC" id="2.7.1.156"/>
    </reaction>
</comment>
<dbReference type="STRING" id="1577792.QX51_13530"/>
<dbReference type="EC" id="2.7.1.156" evidence="8"/>
<evidence type="ECO:0000256" key="1">
    <source>
        <dbReference type="ARBA" id="ARBA00000312"/>
    </source>
</evidence>
<keyword evidence="11" id="KW-0808">Transferase</keyword>
<evidence type="ECO:0000256" key="10">
    <source>
        <dbReference type="ARBA" id="ARBA00022573"/>
    </source>
</evidence>
<keyword evidence="15 19" id="KW-0342">GTP-binding</keyword>
<evidence type="ECO:0000313" key="20">
    <source>
        <dbReference type="EMBL" id="KHS56459.1"/>
    </source>
</evidence>
<dbReference type="AlphaFoldDB" id="A0A0B3VV17"/>
<evidence type="ECO:0000313" key="21">
    <source>
        <dbReference type="Proteomes" id="UP000031189"/>
    </source>
</evidence>
<dbReference type="GO" id="GO:0008820">
    <property type="term" value="F:cobinamide phosphate guanylyltransferase activity"/>
    <property type="evidence" value="ECO:0007669"/>
    <property type="project" value="UniProtKB-EC"/>
</dbReference>
<dbReference type="InterPro" id="IPR003203">
    <property type="entry name" value="CobU/CobP"/>
</dbReference>
<dbReference type="GO" id="GO:0005525">
    <property type="term" value="F:GTP binding"/>
    <property type="evidence" value="ECO:0007669"/>
    <property type="project" value="UniProtKB-KW"/>
</dbReference>
<evidence type="ECO:0000256" key="18">
    <source>
        <dbReference type="PIRSR" id="PIRSR006135-1"/>
    </source>
</evidence>
<dbReference type="OrthoDB" id="9799422at2"/>
<keyword evidence="10" id="KW-0169">Cobalamin biosynthesis</keyword>
<evidence type="ECO:0000256" key="12">
    <source>
        <dbReference type="ARBA" id="ARBA00022741"/>
    </source>
</evidence>
<organism evidence="20 21">
    <name type="scientific">Terrisporobacter othiniensis</name>
    <dbReference type="NCBI Taxonomy" id="1577792"/>
    <lineage>
        <taxon>Bacteria</taxon>
        <taxon>Bacillati</taxon>
        <taxon>Bacillota</taxon>
        <taxon>Clostridia</taxon>
        <taxon>Peptostreptococcales</taxon>
        <taxon>Peptostreptococcaceae</taxon>
        <taxon>Terrisporobacter</taxon>
    </lineage>
</organism>
<feature type="binding site" evidence="19">
    <location>
        <position position="62"/>
    </location>
    <ligand>
        <name>GTP</name>
        <dbReference type="ChEBI" id="CHEBI:37565"/>
    </ligand>
</feature>
<dbReference type="Pfam" id="PF02283">
    <property type="entry name" value="CobU"/>
    <property type="match status" value="1"/>
</dbReference>
<feature type="binding site" evidence="19">
    <location>
        <position position="84"/>
    </location>
    <ligand>
        <name>GTP</name>
        <dbReference type="ChEBI" id="CHEBI:37565"/>
    </ligand>
</feature>
<dbReference type="UniPathway" id="UPA00148">
    <property type="reaction ID" value="UER00236"/>
</dbReference>
<keyword evidence="12 19" id="KW-0547">Nucleotide-binding</keyword>
<comment type="similarity">
    <text evidence="7">Belongs to the CobU/CobP family.</text>
</comment>
<gene>
    <name evidence="20" type="ORF">QX51_13530</name>
</gene>
<dbReference type="PIRSF" id="PIRSF006135">
    <property type="entry name" value="CobU"/>
    <property type="match status" value="1"/>
</dbReference>
<dbReference type="CDD" id="cd00544">
    <property type="entry name" value="CobU"/>
    <property type="match status" value="1"/>
</dbReference>
<reference evidence="20 21" key="1">
    <citation type="submission" date="2014-12" db="EMBL/GenBank/DDBJ databases">
        <title>Draft genome sequence of Terrisporobacter sp. 08-306576, isolated from the blood culture of a bacteremia patient.</title>
        <authorList>
            <person name="Lund L.C."/>
            <person name="Sydenham T.V."/>
            <person name="Hogh S.V."/>
            <person name="Skov M.N."/>
            <person name="Kemp M."/>
            <person name="Justesen U.S."/>
        </authorList>
    </citation>
    <scope>NUCLEOTIDE SEQUENCE [LARGE SCALE GENOMIC DNA]</scope>
    <source>
        <strain evidence="20 21">08-306576</strain>
    </source>
</reference>
<dbReference type="PANTHER" id="PTHR34848:SF1">
    <property type="entry name" value="BIFUNCTIONAL ADENOSYLCOBALAMIN BIOSYNTHESIS PROTEIN COBU"/>
    <property type="match status" value="1"/>
</dbReference>
<evidence type="ECO:0000256" key="13">
    <source>
        <dbReference type="ARBA" id="ARBA00022777"/>
    </source>
</evidence>
<dbReference type="EMBL" id="JWHR01000112">
    <property type="protein sequence ID" value="KHS56459.1"/>
    <property type="molecule type" value="Genomic_DNA"/>
</dbReference>
<evidence type="ECO:0000256" key="9">
    <source>
        <dbReference type="ARBA" id="ARBA00012523"/>
    </source>
</evidence>
<comment type="catalytic activity">
    <reaction evidence="3">
        <text>adenosylcob(III)inamide + GTP = adenosylcob(III)inamide phosphate + GDP + H(+)</text>
        <dbReference type="Rhea" id="RHEA:15765"/>
        <dbReference type="ChEBI" id="CHEBI:2480"/>
        <dbReference type="ChEBI" id="CHEBI:15378"/>
        <dbReference type="ChEBI" id="CHEBI:37565"/>
        <dbReference type="ChEBI" id="CHEBI:58189"/>
        <dbReference type="ChEBI" id="CHEBI:58502"/>
        <dbReference type="EC" id="2.7.1.156"/>
    </reaction>
</comment>
<proteinExistence type="inferred from homology"/>
<evidence type="ECO:0000256" key="19">
    <source>
        <dbReference type="PIRSR" id="PIRSR006135-2"/>
    </source>
</evidence>
<protein>
    <recommendedName>
        <fullName evidence="16">Adenosylcobinamide kinase</fullName>
        <ecNumber evidence="8">2.7.1.156</ecNumber>
        <ecNumber evidence="9">2.7.7.62</ecNumber>
    </recommendedName>
    <alternativeName>
        <fullName evidence="17">Adenosylcobinamide-phosphate guanylyltransferase</fullName>
    </alternativeName>
</protein>
<evidence type="ECO:0000256" key="8">
    <source>
        <dbReference type="ARBA" id="ARBA00012016"/>
    </source>
</evidence>
<sequence length="186" mass="21216">MSNIILVTGGARSGKSNFAESLCIKQNNKTAYIATSIAFDDEMKNRVKKHQESRPKEWKTYEIYKDIYSIVEELDKTHDTVIMDCVTLMVNNLMFTYGIEVDEATSEELNELENYIKDQINKLLEAVKQTNLYFVIVTNEVGMGIVPENKLSRIYGDFVGRANQLISKYSDEVYFVVSGIPMKVKG</sequence>
<dbReference type="GO" id="GO:0009236">
    <property type="term" value="P:cobalamin biosynthetic process"/>
    <property type="evidence" value="ECO:0007669"/>
    <property type="project" value="UniProtKB-UniPathway"/>
</dbReference>
<dbReference type="InterPro" id="IPR027417">
    <property type="entry name" value="P-loop_NTPase"/>
</dbReference>
<evidence type="ECO:0000256" key="3">
    <source>
        <dbReference type="ARBA" id="ARBA00001522"/>
    </source>
</evidence>
<evidence type="ECO:0000256" key="16">
    <source>
        <dbReference type="ARBA" id="ARBA00029570"/>
    </source>
</evidence>
<evidence type="ECO:0000256" key="11">
    <source>
        <dbReference type="ARBA" id="ARBA00022679"/>
    </source>
</evidence>
<comment type="function">
    <text evidence="4">Catalyzes ATP-dependent phosphorylation of adenosylcobinamide and addition of GMP to adenosylcobinamide phosphate.</text>
</comment>
<comment type="caution">
    <text evidence="20">The sequence shown here is derived from an EMBL/GenBank/DDBJ whole genome shotgun (WGS) entry which is preliminary data.</text>
</comment>
<feature type="active site" description="GMP-histidine intermediate" evidence="18">
    <location>
        <position position="50"/>
    </location>
</feature>
<evidence type="ECO:0000256" key="7">
    <source>
        <dbReference type="ARBA" id="ARBA00007490"/>
    </source>
</evidence>
<dbReference type="GO" id="GO:0005524">
    <property type="term" value="F:ATP binding"/>
    <property type="evidence" value="ECO:0007669"/>
    <property type="project" value="UniProtKB-KW"/>
</dbReference>
<dbReference type="GO" id="GO:0043752">
    <property type="term" value="F:adenosylcobinamide kinase activity"/>
    <property type="evidence" value="ECO:0007669"/>
    <property type="project" value="UniProtKB-EC"/>
</dbReference>
<evidence type="ECO:0000256" key="17">
    <source>
        <dbReference type="ARBA" id="ARBA00030571"/>
    </source>
</evidence>
<name>A0A0B3VV17_9FIRM</name>
<feature type="binding site" evidence="19">
    <location>
        <begin position="34"/>
        <end position="36"/>
    </location>
    <ligand>
        <name>GTP</name>
        <dbReference type="ChEBI" id="CHEBI:37565"/>
    </ligand>
</feature>
<accession>A0A0B3VV17</accession>
<comment type="pathway">
    <text evidence="5">Cofactor biosynthesis; adenosylcobalamin biosynthesis; adenosylcobalamin from cob(II)yrinate a,c-diamide: step 6/7.</text>
</comment>
<dbReference type="NCBIfam" id="NF004469">
    <property type="entry name" value="PRK05800.1"/>
    <property type="match status" value="1"/>
</dbReference>
<evidence type="ECO:0000256" key="15">
    <source>
        <dbReference type="ARBA" id="ARBA00023134"/>
    </source>
</evidence>
<comment type="pathway">
    <text evidence="6">Cofactor biosynthesis; adenosylcobalamin biosynthesis; adenosylcobalamin from cob(II)yrinate a,c-diamide: step 5/7.</text>
</comment>
<dbReference type="SUPFAM" id="SSF52540">
    <property type="entry name" value="P-loop containing nucleoside triphosphate hydrolases"/>
    <property type="match status" value="1"/>
</dbReference>
<dbReference type="RefSeq" id="WP_039680427.1">
    <property type="nucleotide sequence ID" value="NZ_JAWGXO010000009.1"/>
</dbReference>
<evidence type="ECO:0000256" key="6">
    <source>
        <dbReference type="ARBA" id="ARBA00005159"/>
    </source>
</evidence>
<dbReference type="EC" id="2.7.7.62" evidence="9"/>
<dbReference type="PANTHER" id="PTHR34848">
    <property type="match status" value="1"/>
</dbReference>
<evidence type="ECO:0000256" key="2">
    <source>
        <dbReference type="ARBA" id="ARBA00000711"/>
    </source>
</evidence>
<comment type="catalytic activity">
    <reaction evidence="2">
        <text>adenosylcob(III)inamide phosphate + GTP + H(+) = adenosylcob(III)inamide-GDP + diphosphate</text>
        <dbReference type="Rhea" id="RHEA:22712"/>
        <dbReference type="ChEBI" id="CHEBI:15378"/>
        <dbReference type="ChEBI" id="CHEBI:33019"/>
        <dbReference type="ChEBI" id="CHEBI:37565"/>
        <dbReference type="ChEBI" id="CHEBI:58502"/>
        <dbReference type="ChEBI" id="CHEBI:60487"/>
        <dbReference type="EC" id="2.7.7.62"/>
    </reaction>
</comment>
<keyword evidence="14" id="KW-0067">ATP-binding</keyword>
<keyword evidence="21" id="KW-1185">Reference proteome</keyword>
<evidence type="ECO:0000256" key="5">
    <source>
        <dbReference type="ARBA" id="ARBA00004692"/>
    </source>
</evidence>